<dbReference type="CDD" id="cd16145">
    <property type="entry name" value="ARS_like"/>
    <property type="match status" value="1"/>
</dbReference>
<dbReference type="GO" id="GO:0004065">
    <property type="term" value="F:arylsulfatase activity"/>
    <property type="evidence" value="ECO:0007669"/>
    <property type="project" value="TreeGrafter"/>
</dbReference>
<evidence type="ECO:0000256" key="1">
    <source>
        <dbReference type="ARBA" id="ARBA00008779"/>
    </source>
</evidence>
<organism evidence="4 5">
    <name type="scientific">Actinocorallia herbida</name>
    <dbReference type="NCBI Taxonomy" id="58109"/>
    <lineage>
        <taxon>Bacteria</taxon>
        <taxon>Bacillati</taxon>
        <taxon>Actinomycetota</taxon>
        <taxon>Actinomycetes</taxon>
        <taxon>Streptosporangiales</taxon>
        <taxon>Thermomonosporaceae</taxon>
        <taxon>Actinocorallia</taxon>
    </lineage>
</organism>
<dbReference type="InterPro" id="IPR006311">
    <property type="entry name" value="TAT_signal"/>
</dbReference>
<dbReference type="PROSITE" id="PS51318">
    <property type="entry name" value="TAT"/>
    <property type="match status" value="1"/>
</dbReference>
<dbReference type="InterPro" id="IPR017850">
    <property type="entry name" value="Alkaline_phosphatase_core_sf"/>
</dbReference>
<protein>
    <submittedName>
        <fullName evidence="4">Arylsulfatase A-like enzyme</fullName>
    </submittedName>
</protein>
<feature type="domain" description="Sulfatase N-terminal" evidence="3">
    <location>
        <begin position="65"/>
        <end position="382"/>
    </location>
</feature>
<dbReference type="InterPro" id="IPR000917">
    <property type="entry name" value="Sulfatase_N"/>
</dbReference>
<gene>
    <name evidence="4" type="ORF">EDD29_5311</name>
</gene>
<reference evidence="4 5" key="1">
    <citation type="submission" date="2018-11" db="EMBL/GenBank/DDBJ databases">
        <title>Sequencing the genomes of 1000 actinobacteria strains.</title>
        <authorList>
            <person name="Klenk H.-P."/>
        </authorList>
    </citation>
    <scope>NUCLEOTIDE SEQUENCE [LARGE SCALE GENOMIC DNA]</scope>
    <source>
        <strain evidence="4 5">DSM 44254</strain>
    </source>
</reference>
<proteinExistence type="inferred from homology"/>
<dbReference type="AlphaFoldDB" id="A0A3N1D2C0"/>
<dbReference type="Gene3D" id="3.30.1120.10">
    <property type="match status" value="1"/>
</dbReference>
<dbReference type="PANTHER" id="PTHR42693">
    <property type="entry name" value="ARYLSULFATASE FAMILY MEMBER"/>
    <property type="match status" value="1"/>
</dbReference>
<dbReference type="InterPro" id="IPR050738">
    <property type="entry name" value="Sulfatase"/>
</dbReference>
<comment type="caution">
    <text evidence="4">The sequence shown here is derived from an EMBL/GenBank/DDBJ whole genome shotgun (WGS) entry which is preliminary data.</text>
</comment>
<dbReference type="Gene3D" id="3.40.720.10">
    <property type="entry name" value="Alkaline Phosphatase, subunit A"/>
    <property type="match status" value="1"/>
</dbReference>
<evidence type="ECO:0000256" key="2">
    <source>
        <dbReference type="ARBA" id="ARBA00022801"/>
    </source>
</evidence>
<dbReference type="SUPFAM" id="SSF53649">
    <property type="entry name" value="Alkaline phosphatase-like"/>
    <property type="match status" value="1"/>
</dbReference>
<evidence type="ECO:0000313" key="4">
    <source>
        <dbReference type="EMBL" id="ROO87684.1"/>
    </source>
</evidence>
<sequence length="497" mass="53711">MERSCRTASSGLREGDALPKAAVKRRHLLLGGAAVASGAAALALWPRHPAESAAPRPSQAAVRRPNFIVILADDVGWGEIGAYGQRKITTPRIDRMAAEGLMFTQAYASSPVCAPDRASLFTGLHSGHTAVRRNPPRHGDLPLGADPTFASVLTGLGYRTGLFGKWGFGPESDGPDHPLSHGFTDFFGYLTHHAAHDYYPARLWDGRRSVPLDGNEGDEGDLYGPDVIMDRAMGFLRDAASSPFLLMLTPTLPHAPSTIPDLGAYADKEWSGPDKAHAAQVSLLDTYAGRVIDTVAELGLADDTVIVFTSDNGPHEEKGVDPDFFAAAGPFRGYKRSLYEGGIRIPFVAWSPRLLAATAGQRSTASIAHYDLLPTLADLAGAPVPPGLDGMSMRPALTGQGALPERPYLYWARVHAGSTRRQRALEHGRGRDAAAAVRFGRWKAIGFAPAENYTPPGPGWRYELYDLDTDPSESHDVSGRYPELVRRAKGYMRESWR</sequence>
<dbReference type="PANTHER" id="PTHR42693:SF53">
    <property type="entry name" value="ENDO-4-O-SULFATASE"/>
    <property type="match status" value="1"/>
</dbReference>
<keyword evidence="2" id="KW-0378">Hydrolase</keyword>
<dbReference type="Pfam" id="PF00884">
    <property type="entry name" value="Sulfatase"/>
    <property type="match status" value="1"/>
</dbReference>
<name>A0A3N1D2C0_9ACTN</name>
<dbReference type="OrthoDB" id="9777306at2"/>
<accession>A0A3N1D2C0</accession>
<evidence type="ECO:0000259" key="3">
    <source>
        <dbReference type="Pfam" id="PF00884"/>
    </source>
</evidence>
<keyword evidence="5" id="KW-1185">Reference proteome</keyword>
<dbReference type="EMBL" id="RJKE01000001">
    <property type="protein sequence ID" value="ROO87684.1"/>
    <property type="molecule type" value="Genomic_DNA"/>
</dbReference>
<dbReference type="Proteomes" id="UP000272400">
    <property type="component" value="Unassembled WGS sequence"/>
</dbReference>
<evidence type="ECO:0000313" key="5">
    <source>
        <dbReference type="Proteomes" id="UP000272400"/>
    </source>
</evidence>
<comment type="similarity">
    <text evidence="1">Belongs to the sulfatase family.</text>
</comment>